<feature type="compositionally biased region" description="Basic and acidic residues" evidence="2">
    <location>
        <begin position="276"/>
        <end position="293"/>
    </location>
</feature>
<dbReference type="PROSITE" id="PS51840">
    <property type="entry name" value="C2_NT"/>
    <property type="match status" value="1"/>
</dbReference>
<feature type="region of interest" description="Disordered" evidence="2">
    <location>
        <begin position="179"/>
        <end position="250"/>
    </location>
</feature>
<dbReference type="AlphaFoldDB" id="A0AAN8Q1D3"/>
<evidence type="ECO:0000256" key="2">
    <source>
        <dbReference type="SAM" id="MobiDB-lite"/>
    </source>
</evidence>
<organism evidence="4 5">
    <name type="scientific">Patella caerulea</name>
    <name type="common">Rayed Mediterranean limpet</name>
    <dbReference type="NCBI Taxonomy" id="87958"/>
    <lineage>
        <taxon>Eukaryota</taxon>
        <taxon>Metazoa</taxon>
        <taxon>Spiralia</taxon>
        <taxon>Lophotrochozoa</taxon>
        <taxon>Mollusca</taxon>
        <taxon>Gastropoda</taxon>
        <taxon>Patellogastropoda</taxon>
        <taxon>Patelloidea</taxon>
        <taxon>Patellidae</taxon>
        <taxon>Patella</taxon>
    </lineage>
</organism>
<feature type="compositionally biased region" description="Basic and acidic residues" evidence="2">
    <location>
        <begin position="218"/>
        <end position="227"/>
    </location>
</feature>
<accession>A0AAN8Q1D3</accession>
<dbReference type="PANTHER" id="PTHR21456:SF1">
    <property type="entry name" value="C2 NT-TYPE DOMAIN-CONTAINING PROTEIN"/>
    <property type="match status" value="1"/>
</dbReference>
<feature type="compositionally biased region" description="Polar residues" evidence="2">
    <location>
        <begin position="185"/>
        <end position="194"/>
    </location>
</feature>
<evidence type="ECO:0000313" key="4">
    <source>
        <dbReference type="EMBL" id="KAK6194711.1"/>
    </source>
</evidence>
<protein>
    <recommendedName>
        <fullName evidence="3">C2 NT-type domain-containing protein</fullName>
    </recommendedName>
</protein>
<feature type="compositionally biased region" description="Low complexity" evidence="2">
    <location>
        <begin position="229"/>
        <end position="240"/>
    </location>
</feature>
<sequence>MMSFMSRKKKYKFHVNFMVEEISSVPFVSGILFAKIRLHDGGNFCEFSNREEVRNNRVDWNSKFEFACKMTANVNTGVLEPCVCRVSVRRELKGGRSHHKLGFADINLAEFAGSGAQSRRYLLEGYDMKHRQDNSNIKITVEMSLISGDPVFKVPTHQVLPTCIEGELNDVPMELRSVEDCSEGSMASNSSGFGSLTRKEKTHSTHSNSTPIDLADNDSGKELEKTHSRSSSYVSEQSRGSGYGSMTHSRQSSVGNEAILTHMRTPSTASALAEFTKSERRRKQDDSEKERRVGMTRVDAEDLVEELLQSTDLGLIHTEESSGLQLLVCKDGTTALR</sequence>
<dbReference type="PANTHER" id="PTHR21456">
    <property type="entry name" value="FAMILY WITH SEQUENCE SIMILARITY 102"/>
    <property type="match status" value="1"/>
</dbReference>
<keyword evidence="5" id="KW-1185">Reference proteome</keyword>
<comment type="similarity">
    <text evidence="1">Belongs to the EEIG family.</text>
</comment>
<name>A0AAN8Q1D3_PATCE</name>
<reference evidence="4 5" key="1">
    <citation type="submission" date="2024-01" db="EMBL/GenBank/DDBJ databases">
        <title>The genome of the rayed Mediterranean limpet Patella caerulea (Linnaeus, 1758).</title>
        <authorList>
            <person name="Anh-Thu Weber A."/>
            <person name="Halstead-Nussloch G."/>
        </authorList>
    </citation>
    <scope>NUCLEOTIDE SEQUENCE [LARGE SCALE GENOMIC DNA]</scope>
    <source>
        <strain evidence="4">AATW-2023a</strain>
        <tissue evidence="4">Whole specimen</tissue>
    </source>
</reference>
<comment type="caution">
    <text evidence="4">The sequence shown here is derived from an EMBL/GenBank/DDBJ whole genome shotgun (WGS) entry which is preliminary data.</text>
</comment>
<feature type="domain" description="C2 NT-type" evidence="3">
    <location>
        <begin position="3"/>
        <end position="145"/>
    </location>
</feature>
<dbReference type="Pfam" id="PF10358">
    <property type="entry name" value="NT-C2"/>
    <property type="match status" value="1"/>
</dbReference>
<evidence type="ECO:0000259" key="3">
    <source>
        <dbReference type="PROSITE" id="PS51840"/>
    </source>
</evidence>
<evidence type="ECO:0000256" key="1">
    <source>
        <dbReference type="ARBA" id="ARBA00034780"/>
    </source>
</evidence>
<dbReference type="Proteomes" id="UP001347796">
    <property type="component" value="Unassembled WGS sequence"/>
</dbReference>
<dbReference type="InterPro" id="IPR019448">
    <property type="entry name" value="NT-C2"/>
</dbReference>
<proteinExistence type="inferred from homology"/>
<gene>
    <name evidence="4" type="ORF">SNE40_000294</name>
</gene>
<feature type="region of interest" description="Disordered" evidence="2">
    <location>
        <begin position="274"/>
        <end position="295"/>
    </location>
</feature>
<evidence type="ECO:0000313" key="5">
    <source>
        <dbReference type="Proteomes" id="UP001347796"/>
    </source>
</evidence>
<dbReference type="InterPro" id="IPR039931">
    <property type="entry name" value="EEIG1/2-like"/>
</dbReference>
<dbReference type="EMBL" id="JAZGQO010000001">
    <property type="protein sequence ID" value="KAK6194711.1"/>
    <property type="molecule type" value="Genomic_DNA"/>
</dbReference>